<evidence type="ECO:0000256" key="1">
    <source>
        <dbReference type="SAM" id="Phobius"/>
    </source>
</evidence>
<feature type="transmembrane region" description="Helical" evidence="1">
    <location>
        <begin position="40"/>
        <end position="61"/>
    </location>
</feature>
<dbReference type="RefSeq" id="WP_146577248.1">
    <property type="nucleotide sequence ID" value="NZ_SJPM01000002.1"/>
</dbReference>
<organism evidence="2 3">
    <name type="scientific">Neorhodopirellula pilleata</name>
    <dbReference type="NCBI Taxonomy" id="2714738"/>
    <lineage>
        <taxon>Bacteria</taxon>
        <taxon>Pseudomonadati</taxon>
        <taxon>Planctomycetota</taxon>
        <taxon>Planctomycetia</taxon>
        <taxon>Pirellulales</taxon>
        <taxon>Pirellulaceae</taxon>
        <taxon>Neorhodopirellula</taxon>
    </lineage>
</organism>
<gene>
    <name evidence="2" type="ORF">Pla100_18180</name>
</gene>
<keyword evidence="1" id="KW-0812">Transmembrane</keyword>
<keyword evidence="1" id="KW-1133">Transmembrane helix</keyword>
<keyword evidence="1" id="KW-0472">Membrane</keyword>
<sequence length="145" mass="15875">MIKHLISLDSFGWFQGILAVTRTHDLAPEYVAPVDAGAGVLPWVIGAVVAIVVVVAAYCIIRQMRIPVIPINDDLTQELCRAHGIGVQHRGSLDRIAHLAGLKSPAQMFLSAQLFDEAVSKASQVKRLGIRQRGLVFEVRYCLYG</sequence>
<dbReference type="Proteomes" id="UP000316213">
    <property type="component" value="Unassembled WGS sequence"/>
</dbReference>
<name>A0A5C6AR84_9BACT</name>
<dbReference type="OrthoDB" id="276183at2"/>
<proteinExistence type="predicted"/>
<accession>A0A5C6AR84</accession>
<dbReference type="EMBL" id="SJPM01000002">
    <property type="protein sequence ID" value="TWU02078.1"/>
    <property type="molecule type" value="Genomic_DNA"/>
</dbReference>
<keyword evidence="3" id="KW-1185">Reference proteome</keyword>
<comment type="caution">
    <text evidence="2">The sequence shown here is derived from an EMBL/GenBank/DDBJ whole genome shotgun (WGS) entry which is preliminary data.</text>
</comment>
<reference evidence="2 3" key="1">
    <citation type="submission" date="2019-02" db="EMBL/GenBank/DDBJ databases">
        <title>Deep-cultivation of Planctomycetes and their phenomic and genomic characterization uncovers novel biology.</title>
        <authorList>
            <person name="Wiegand S."/>
            <person name="Jogler M."/>
            <person name="Boedeker C."/>
            <person name="Pinto D."/>
            <person name="Vollmers J."/>
            <person name="Rivas-Marin E."/>
            <person name="Kohn T."/>
            <person name="Peeters S.H."/>
            <person name="Heuer A."/>
            <person name="Rast P."/>
            <person name="Oberbeckmann S."/>
            <person name="Bunk B."/>
            <person name="Jeske O."/>
            <person name="Meyerdierks A."/>
            <person name="Storesund J.E."/>
            <person name="Kallscheuer N."/>
            <person name="Luecker S."/>
            <person name="Lage O.M."/>
            <person name="Pohl T."/>
            <person name="Merkel B.J."/>
            <person name="Hornburger P."/>
            <person name="Mueller R.-W."/>
            <person name="Bruemmer F."/>
            <person name="Labrenz M."/>
            <person name="Spormann A.M."/>
            <person name="Op Den Camp H."/>
            <person name="Overmann J."/>
            <person name="Amann R."/>
            <person name="Jetten M.S.M."/>
            <person name="Mascher T."/>
            <person name="Medema M.H."/>
            <person name="Devos D.P."/>
            <person name="Kaster A.-K."/>
            <person name="Ovreas L."/>
            <person name="Rohde M."/>
            <person name="Galperin M.Y."/>
            <person name="Jogler C."/>
        </authorList>
    </citation>
    <scope>NUCLEOTIDE SEQUENCE [LARGE SCALE GENOMIC DNA]</scope>
    <source>
        <strain evidence="2 3">Pla100</strain>
    </source>
</reference>
<dbReference type="AlphaFoldDB" id="A0A5C6AR84"/>
<protein>
    <submittedName>
        <fullName evidence="2">Uncharacterized protein</fullName>
    </submittedName>
</protein>
<evidence type="ECO:0000313" key="2">
    <source>
        <dbReference type="EMBL" id="TWU02078.1"/>
    </source>
</evidence>
<evidence type="ECO:0000313" key="3">
    <source>
        <dbReference type="Proteomes" id="UP000316213"/>
    </source>
</evidence>